<keyword evidence="1" id="KW-1133">Transmembrane helix</keyword>
<organism evidence="2 3">
    <name type="scientific">Trichinella pseudospiralis</name>
    <name type="common">Parasitic roundworm</name>
    <dbReference type="NCBI Taxonomy" id="6337"/>
    <lineage>
        <taxon>Eukaryota</taxon>
        <taxon>Metazoa</taxon>
        <taxon>Ecdysozoa</taxon>
        <taxon>Nematoda</taxon>
        <taxon>Enoplea</taxon>
        <taxon>Dorylaimia</taxon>
        <taxon>Trichinellida</taxon>
        <taxon>Trichinellidae</taxon>
        <taxon>Trichinella</taxon>
    </lineage>
</organism>
<dbReference type="SUPFAM" id="SSF81660">
    <property type="entry name" value="Metal cation-transporting ATPase, ATP-binding domain N"/>
    <property type="match status" value="1"/>
</dbReference>
<name>A0A0V0XQI0_TRIPS</name>
<keyword evidence="1" id="KW-0472">Membrane</keyword>
<feature type="transmembrane region" description="Helical" evidence="1">
    <location>
        <begin position="50"/>
        <end position="70"/>
    </location>
</feature>
<comment type="caution">
    <text evidence="2">The sequence shown here is derived from an EMBL/GenBank/DDBJ whole genome shotgun (WGS) entry which is preliminary data.</text>
</comment>
<keyword evidence="1" id="KW-0812">Transmembrane</keyword>
<dbReference type="Gene3D" id="3.40.1110.10">
    <property type="entry name" value="Calcium-transporting ATPase, cytoplasmic domain N"/>
    <property type="match status" value="1"/>
</dbReference>
<dbReference type="Proteomes" id="UP000054815">
    <property type="component" value="Unassembled WGS sequence"/>
</dbReference>
<proteinExistence type="predicted"/>
<dbReference type="GO" id="GO:0000166">
    <property type="term" value="F:nucleotide binding"/>
    <property type="evidence" value="ECO:0007669"/>
    <property type="project" value="InterPro"/>
</dbReference>
<evidence type="ECO:0008006" key="4">
    <source>
        <dbReference type="Google" id="ProtNLM"/>
    </source>
</evidence>
<dbReference type="PANTHER" id="PTHR13219">
    <property type="entry name" value="TRANSMEMBRANE PROTEIN 94"/>
    <property type="match status" value="1"/>
</dbReference>
<evidence type="ECO:0000313" key="3">
    <source>
        <dbReference type="Proteomes" id="UP000054815"/>
    </source>
</evidence>
<evidence type="ECO:0000313" key="2">
    <source>
        <dbReference type="EMBL" id="KRX90143.1"/>
    </source>
</evidence>
<gene>
    <name evidence="2" type="ORF">T4E_1099</name>
</gene>
<protein>
    <recommendedName>
        <fullName evidence="4">Transmembrane protein</fullName>
    </recommendedName>
</protein>
<dbReference type="EMBL" id="JYDU01000175">
    <property type="protein sequence ID" value="KRX90143.1"/>
    <property type="molecule type" value="Genomic_DNA"/>
</dbReference>
<sequence>MANALPGLRTAEALRRLASSLQTALSEYEHLYQMRPWKYMHMFSHTTTGLFPFCWVYACLSFLVSVLILIDAVGRDHAALTASLLLCMITVGNLHLAGYAFYMRRTELFRKGALIIQEIERICANCPTTFYLPDIYIPLSDSVELCWVYRDDRLVSLPVALLVDGDIALLRPGRPAPCKCASQSSTRRAHVLDLSGIGPQLQFDDPNWDSFVSHLKPVGLNALLNGCGLRGEWTKFLDHLEAVSHVAGGRQMAVNSRRCLCTLAKAMHFDPDDACRNFDIKRTLAAYRMAPQLSNGKSEKTPVGNVFATVLQDHSNTYAQMMCQGSADMLMPMCTYYWDGRRVRQLDKWHQRKIKDFATRYNMTAYCLALTYRPLPRWAANYPCDNCYYDLTGSLFNAAGLKTMESYSSKCSDAATSTCSLDTLLQSALVSSPQSKDVFFKDHVFLGMVAFQYQAKPDVVRLIERLDKMCIRFIHFSKENEFRSRVFAEKMGLETGWNCHISLEDGENPASSTQQRRIGNALKRKCCEFSITAQSPTFTSEPDVSKLRLETDVLNFSCKLSLADADLHVDCVPLADETELTPLLGSNSNLSSKEFKIKSNSTPSRSLSADSLTSCCCMETNPSGMYGDSSDFLISNQAQLPKGIDNIRPHLSNVDNVPLLVPLFTDCVEATTREMLCIMQENDECVCVVGSSLNVDNAELFCTADVAVSVEPDIPVGCCADLEQDSGLSFGSFSGSNSGLTSLKTRHRSATCHSCVQLAHRINSLPCAFSVHSLDKTFLSSAFATSMPMLRRFRVAFYFLLSCSLLLSFIQLASLAAVQWTPFSPDMLLWLLCLACLLYTSRCV</sequence>
<feature type="transmembrane region" description="Helical" evidence="1">
    <location>
        <begin position="823"/>
        <end position="840"/>
    </location>
</feature>
<dbReference type="InterPro" id="IPR039720">
    <property type="entry name" value="TMEM94"/>
</dbReference>
<feature type="transmembrane region" description="Helical" evidence="1">
    <location>
        <begin position="795"/>
        <end position="817"/>
    </location>
</feature>
<dbReference type="STRING" id="6337.A0A0V0XQI0"/>
<dbReference type="PANTHER" id="PTHR13219:SF6">
    <property type="entry name" value="TRANSMEMBRANE PROTEIN 94"/>
    <property type="match status" value="1"/>
</dbReference>
<dbReference type="AlphaFoldDB" id="A0A0V0XQI0"/>
<evidence type="ECO:0000256" key="1">
    <source>
        <dbReference type="SAM" id="Phobius"/>
    </source>
</evidence>
<dbReference type="InterPro" id="IPR023299">
    <property type="entry name" value="ATPase_P-typ_cyto_dom_N"/>
</dbReference>
<reference evidence="2 3" key="1">
    <citation type="submission" date="2015-01" db="EMBL/GenBank/DDBJ databases">
        <title>Evolution of Trichinella species and genotypes.</title>
        <authorList>
            <person name="Korhonen P.K."/>
            <person name="Edoardo P."/>
            <person name="Giuseppe L.R."/>
            <person name="Gasser R.B."/>
        </authorList>
    </citation>
    <scope>NUCLEOTIDE SEQUENCE [LARGE SCALE GENOMIC DNA]</scope>
    <source>
        <strain evidence="2">ISS141</strain>
    </source>
</reference>
<feature type="transmembrane region" description="Helical" evidence="1">
    <location>
        <begin position="82"/>
        <end position="102"/>
    </location>
</feature>
<accession>A0A0V0XQI0</accession>